<evidence type="ECO:0000313" key="1">
    <source>
        <dbReference type="EMBL" id="DAD67049.1"/>
    </source>
</evidence>
<sequence length="29" mass="3209">MILHKSKPLVIGAFLEVSQPMLLNFVLLG</sequence>
<dbReference type="EMBL" id="BK014667">
    <property type="protein sequence ID" value="DAD67049.1"/>
    <property type="molecule type" value="Genomic_DNA"/>
</dbReference>
<organism evidence="1">
    <name type="scientific">Podoviridae sp. ctBev14</name>
    <dbReference type="NCBI Taxonomy" id="2823556"/>
    <lineage>
        <taxon>Viruses</taxon>
        <taxon>Duplodnaviria</taxon>
        <taxon>Heunggongvirae</taxon>
        <taxon>Uroviricota</taxon>
        <taxon>Caudoviricetes</taxon>
    </lineage>
</organism>
<name>A0A8S5LAT6_9CAUD</name>
<proteinExistence type="predicted"/>
<protein>
    <submittedName>
        <fullName evidence="1">Uncharacterized protein</fullName>
    </submittedName>
</protein>
<accession>A0A8S5LAT6</accession>
<reference evidence="1" key="1">
    <citation type="journal article" date="2021" name="Proc. Natl. Acad. Sci. U.S.A.">
        <title>A Catalog of Tens of Thousands of Viruses from Human Metagenomes Reveals Hidden Associations with Chronic Diseases.</title>
        <authorList>
            <person name="Tisza M.J."/>
            <person name="Buck C.B."/>
        </authorList>
    </citation>
    <scope>NUCLEOTIDE SEQUENCE</scope>
    <source>
        <strain evidence="1">CtBev14</strain>
    </source>
</reference>